<sequence>MIGILIVLIFIYAFLSGNLHLSLSLGPGTGGEVISMLTLILTVAVLFAVGYSFFEDYKRRNYIYQIWLFDYAFCLLAVGLVFFSFILNNIIISVTVFTFSFQIANGYFVLIVALFLGAFYLIYSFTRLSSVKILRMTPFIRNLIKQLNRADYETFVMDLDTYFDSISRTYDRLELREQLLARKNIPLWKADRNLKSQTIILFNDIFENPDLLTYIVRRNRILTMKLLRVRIPRDYPKNKLFKKITEIALDNDVNLFALPPAGAHVQSNLQNFIYEDVTESSEIIRRDHEQNPGTDFKAAMAAQRRNGFSKDMLAAYTAGTMAVLAGNENLSDKTEEYEIRCGYFLCGYHLALTTKFIHEKQDLDFTSEYFNIEKNYQEALIHYTDRLTEKLKNKKNPENKDISALLDKFFETHLAILSAYIRNGDFSKESFPRNILDLSMTHLNRMMKALTAASILPQPEGTEQTQPADRSNHLDKSDNRMIAELENYFRFYFEMLTILQKEELKDEFAGKSFETLKKTMDFSKKYDADQAAEEIVRLRKIIDNDLKKRGKTPE</sequence>
<dbReference type="AlphaFoldDB" id="A0AAE4MIJ5"/>
<keyword evidence="2" id="KW-0812">Transmembrane</keyword>
<feature type="transmembrane region" description="Helical" evidence="2">
    <location>
        <begin position="107"/>
        <end position="126"/>
    </location>
</feature>
<gene>
    <name evidence="3" type="ORF">MsAg5_00800</name>
</gene>
<dbReference type="RefSeq" id="WP_338098633.1">
    <property type="nucleotide sequence ID" value="NZ_JAWDKD010000002.1"/>
</dbReference>
<evidence type="ECO:0000313" key="4">
    <source>
        <dbReference type="Proteomes" id="UP001271789"/>
    </source>
</evidence>
<evidence type="ECO:0000256" key="2">
    <source>
        <dbReference type="SAM" id="Phobius"/>
    </source>
</evidence>
<dbReference type="EMBL" id="JAWDKD010000002">
    <property type="protein sequence ID" value="MDV0446252.1"/>
    <property type="molecule type" value="Genomic_DNA"/>
</dbReference>
<protein>
    <submittedName>
        <fullName evidence="3">Uncharacterized protein</fullName>
    </submittedName>
</protein>
<keyword evidence="2" id="KW-1133">Transmembrane helix</keyword>
<keyword evidence="4" id="KW-1185">Reference proteome</keyword>
<feature type="transmembrane region" description="Helical" evidence="2">
    <location>
        <begin position="34"/>
        <end position="54"/>
    </location>
</feature>
<evidence type="ECO:0000256" key="1">
    <source>
        <dbReference type="SAM" id="MobiDB-lite"/>
    </source>
</evidence>
<organism evidence="3 4">
    <name type="scientific">Methanolapillus africanus</name>
    <dbReference type="NCBI Taxonomy" id="3028297"/>
    <lineage>
        <taxon>Archaea</taxon>
        <taxon>Methanobacteriati</taxon>
        <taxon>Methanobacteriota</taxon>
        <taxon>Stenosarchaea group</taxon>
        <taxon>Methanomicrobia</taxon>
        <taxon>Methanosarcinales</taxon>
        <taxon>Methanosarcinaceae</taxon>
        <taxon>Methanolapillus</taxon>
    </lineage>
</organism>
<keyword evidence="2" id="KW-0472">Membrane</keyword>
<reference evidence="3" key="1">
    <citation type="submission" date="2023-06" db="EMBL/GenBank/DDBJ databases">
        <title>Genome sequence of Methanosarcinaceae archaeon Ag5.</title>
        <authorList>
            <person name="Protasov E."/>
            <person name="Platt K."/>
            <person name="Poehlein A."/>
            <person name="Daniel R."/>
            <person name="Brune A."/>
        </authorList>
    </citation>
    <scope>NUCLEOTIDE SEQUENCE</scope>
    <source>
        <strain evidence="3">Ag5</strain>
    </source>
</reference>
<proteinExistence type="predicted"/>
<feature type="transmembrane region" description="Helical" evidence="2">
    <location>
        <begin position="66"/>
        <end position="87"/>
    </location>
</feature>
<comment type="caution">
    <text evidence="3">The sequence shown here is derived from an EMBL/GenBank/DDBJ whole genome shotgun (WGS) entry which is preliminary data.</text>
</comment>
<accession>A0AAE4MIJ5</accession>
<name>A0AAE4MIJ5_9EURY</name>
<dbReference type="Proteomes" id="UP001271789">
    <property type="component" value="Unassembled WGS sequence"/>
</dbReference>
<evidence type="ECO:0000313" key="3">
    <source>
        <dbReference type="EMBL" id="MDV0446252.1"/>
    </source>
</evidence>
<feature type="region of interest" description="Disordered" evidence="1">
    <location>
        <begin position="454"/>
        <end position="476"/>
    </location>
</feature>